<keyword evidence="2" id="KW-1185">Reference proteome</keyword>
<gene>
    <name evidence="1" type="ORF">CUNI_LOCUS1056</name>
</gene>
<comment type="caution">
    <text evidence="1">The sequence shown here is derived from an EMBL/GenBank/DDBJ whole genome shotgun (WGS) entry which is preliminary data.</text>
</comment>
<evidence type="ECO:0000313" key="2">
    <source>
        <dbReference type="Proteomes" id="UP000678393"/>
    </source>
</evidence>
<dbReference type="Proteomes" id="UP000678393">
    <property type="component" value="Unassembled WGS sequence"/>
</dbReference>
<proteinExistence type="predicted"/>
<protein>
    <submittedName>
        <fullName evidence="1">Uncharacterized protein</fullName>
    </submittedName>
</protein>
<sequence>MSLISASRKLPIKKAVKKTKKKVLKDVNMKHVTKRWMDKKPKVEAETQNLASEVLQTILLTDEAEKLKVRLLAFFTDLESKLVSNPKLFVPGVRHFLNAGDKAENEIQLVSLLKDFGKTEQSIIKDLETKRNESRGDHSTQTRLSGPVFKLGNVKLKIRNAKSDRCMNKTTNMNRTSQSQIVQKRKSKVIRNSLSSTVSALQSSIVNEILLPYKPEQKNGCDSKNKTTQEYTKKQISKDILLSACGKQVEKPLRRSFRKRQTNSACKQKSKGKCKTKEQITPDKQNVCTEFFQPA</sequence>
<name>A0A8S3YGI4_9EUPU</name>
<reference evidence="1" key="1">
    <citation type="submission" date="2021-04" db="EMBL/GenBank/DDBJ databases">
        <authorList>
            <consortium name="Molecular Ecology Group"/>
        </authorList>
    </citation>
    <scope>NUCLEOTIDE SEQUENCE</scope>
</reference>
<organism evidence="1 2">
    <name type="scientific">Candidula unifasciata</name>
    <dbReference type="NCBI Taxonomy" id="100452"/>
    <lineage>
        <taxon>Eukaryota</taxon>
        <taxon>Metazoa</taxon>
        <taxon>Spiralia</taxon>
        <taxon>Lophotrochozoa</taxon>
        <taxon>Mollusca</taxon>
        <taxon>Gastropoda</taxon>
        <taxon>Heterobranchia</taxon>
        <taxon>Euthyneura</taxon>
        <taxon>Panpulmonata</taxon>
        <taxon>Eupulmonata</taxon>
        <taxon>Stylommatophora</taxon>
        <taxon>Helicina</taxon>
        <taxon>Helicoidea</taxon>
        <taxon>Geomitridae</taxon>
        <taxon>Candidula</taxon>
    </lineage>
</organism>
<evidence type="ECO:0000313" key="1">
    <source>
        <dbReference type="EMBL" id="CAG5115498.1"/>
    </source>
</evidence>
<dbReference type="AlphaFoldDB" id="A0A8S3YGI4"/>
<dbReference type="EMBL" id="CAJHNH020000124">
    <property type="protein sequence ID" value="CAG5115498.1"/>
    <property type="molecule type" value="Genomic_DNA"/>
</dbReference>
<accession>A0A8S3YGI4</accession>